<accession>A0A1J1AEH7</accession>
<feature type="transmembrane region" description="Helical" evidence="7">
    <location>
        <begin position="116"/>
        <end position="146"/>
    </location>
</feature>
<evidence type="ECO:0000313" key="11">
    <source>
        <dbReference type="Proteomes" id="UP000186165"/>
    </source>
</evidence>
<dbReference type="EMBL" id="CP016804">
    <property type="protein sequence ID" value="APE96532.1"/>
    <property type="molecule type" value="Genomic_DNA"/>
</dbReference>
<sequence length="339" mass="35083">MRRRQVAFVGFLGSLAVMGVLLSFVGVERIGQALSAANPQLVGLVAAFGLAQITAWGLSLRTVLGSLGVSVSRPKGIALYASAMFANNVTPFGQAGGEPVTAYVINRVTDTRYESALAAIATVDAAHIFTSISIAVFGALLTVTVFSPNRKLTQVVLAVFGIAALLTALAGIGLRYRRSIIERIESPIQRGLHRLGEALPAAASRFLQAARKRYVTFRADLGRVASDRVTLVTALGFSSAGWLFEVGALAVALWGLGGPVPLATLLVVIPVGKLAGFMPLPGGFGSIEATLVALLVATTPVDSGLATAAVLLHRAATYWLPTLLGGGVSLTLGARARLG</sequence>
<keyword evidence="11" id="KW-1185">Reference proteome</keyword>
<name>A0A1D8S781_9EURY</name>
<dbReference type="NCBIfam" id="TIGR00374">
    <property type="entry name" value="flippase-like domain"/>
    <property type="match status" value="1"/>
</dbReference>
<reference evidence="8 10" key="1">
    <citation type="submission" date="2016-06" db="EMBL/GenBank/DDBJ databases">
        <title>Discovery of anaerobic lithoheterotrophic haloarchaeon capable of sulfur respiration by hydrogen and formate.</title>
        <authorList>
            <person name="Sorokin D.Y."/>
            <person name="Kublanov I.V."/>
            <person name="Roman P."/>
            <person name="Sinninghe Damste J.S."/>
            <person name="Golyshin P.N."/>
            <person name="Rojo D."/>
            <person name="Ciordia S."/>
            <person name="Mena Md.C."/>
            <person name="Ferrer M."/>
            <person name="Smedile F."/>
            <person name="Messina E."/>
            <person name="La Cono V."/>
            <person name="Yakimov M.M."/>
        </authorList>
    </citation>
    <scope>NUCLEOTIDE SEQUENCE [LARGE SCALE GENOMIC DNA]</scope>
    <source>
        <strain evidence="8 10">HTSR1</strain>
    </source>
</reference>
<feature type="transmembrane region" description="Helical" evidence="7">
    <location>
        <begin position="231"/>
        <end position="254"/>
    </location>
</feature>
<evidence type="ECO:0000256" key="5">
    <source>
        <dbReference type="ARBA" id="ARBA00022989"/>
    </source>
</evidence>
<dbReference type="PANTHER" id="PTHR39087">
    <property type="entry name" value="UPF0104 MEMBRANE PROTEIN MJ1595"/>
    <property type="match status" value="1"/>
</dbReference>
<dbReference type="OrthoDB" id="15513at2157"/>
<evidence type="ECO:0000313" key="8">
    <source>
        <dbReference type="EMBL" id="AOW81189.1"/>
    </source>
</evidence>
<dbReference type="GeneID" id="30418635"/>
<dbReference type="KEGG" id="halh:HTSR_2028"/>
<dbReference type="Proteomes" id="UP000185608">
    <property type="component" value="Chromosome"/>
</dbReference>
<dbReference type="Pfam" id="PF03706">
    <property type="entry name" value="LPG_synthase_TM"/>
    <property type="match status" value="1"/>
</dbReference>
<dbReference type="RefSeq" id="WP_071933576.1">
    <property type="nucleotide sequence ID" value="NZ_CP016070.1"/>
</dbReference>
<comment type="subcellular location">
    <subcellularLocation>
        <location evidence="1">Cell membrane</location>
        <topology evidence="1">Multi-pass membrane protein</topology>
    </subcellularLocation>
</comment>
<evidence type="ECO:0008006" key="12">
    <source>
        <dbReference type="Google" id="ProtNLM"/>
    </source>
</evidence>
<keyword evidence="5 7" id="KW-1133">Transmembrane helix</keyword>
<evidence type="ECO:0000256" key="4">
    <source>
        <dbReference type="ARBA" id="ARBA00022692"/>
    </source>
</evidence>
<evidence type="ECO:0000256" key="2">
    <source>
        <dbReference type="ARBA" id="ARBA00011061"/>
    </source>
</evidence>
<dbReference type="AlphaFoldDB" id="A0A1D8S781"/>
<proteinExistence type="inferred from homology"/>
<evidence type="ECO:0000256" key="3">
    <source>
        <dbReference type="ARBA" id="ARBA00022475"/>
    </source>
</evidence>
<dbReference type="InterPro" id="IPR022791">
    <property type="entry name" value="L-PG_synthase/AglD"/>
</dbReference>
<keyword evidence="4 7" id="KW-0812">Transmembrane</keyword>
<dbReference type="PATRIC" id="fig|1855411.3.peg.2032"/>
<dbReference type="GO" id="GO:0005886">
    <property type="term" value="C:plasma membrane"/>
    <property type="evidence" value="ECO:0007669"/>
    <property type="project" value="UniProtKB-SubCell"/>
</dbReference>
<feature type="transmembrane region" description="Helical" evidence="7">
    <location>
        <begin position="152"/>
        <end position="174"/>
    </location>
</feature>
<evidence type="ECO:0000256" key="7">
    <source>
        <dbReference type="SAM" id="Phobius"/>
    </source>
</evidence>
<evidence type="ECO:0000256" key="6">
    <source>
        <dbReference type="ARBA" id="ARBA00023136"/>
    </source>
</evidence>
<dbReference type="EMBL" id="CP016070">
    <property type="protein sequence ID" value="AOW81189.1"/>
    <property type="molecule type" value="Genomic_DNA"/>
</dbReference>
<reference evidence="9" key="3">
    <citation type="journal article" date="2017" name="ISME J.">
        <title>Discovery of anaerobic lithoheterotrophic haloarchaea, ubiquitous in hypersaline habitats.</title>
        <authorList>
            <person name="Sorokin D.Y."/>
            <person name="Messina E."/>
            <person name="Smedile F."/>
            <person name="Roman P."/>
            <person name="Damste J.S.S."/>
            <person name="Ciordia S."/>
            <person name="Mena M.C."/>
            <person name="Ferrer M."/>
            <person name="Golyshin P.N."/>
            <person name="Kublanov I.V."/>
            <person name="Samarov N.I."/>
            <person name="Toshchakov S.V."/>
            <person name="La Cono V."/>
            <person name="Yakimov M.M."/>
        </authorList>
    </citation>
    <scope>NUCLEOTIDE SEQUENCE</scope>
    <source>
        <strain evidence="9">HSR6</strain>
    </source>
</reference>
<feature type="transmembrane region" description="Helical" evidence="7">
    <location>
        <begin position="318"/>
        <end position="338"/>
    </location>
</feature>
<keyword evidence="3" id="KW-1003">Cell membrane</keyword>
<protein>
    <recommendedName>
        <fullName evidence="12">Integral membrane protein</fullName>
    </recommendedName>
</protein>
<organism evidence="8 10">
    <name type="scientific">Halodesulfurarchaeum formicicum</name>
    <dbReference type="NCBI Taxonomy" id="1873524"/>
    <lineage>
        <taxon>Archaea</taxon>
        <taxon>Methanobacteriati</taxon>
        <taxon>Methanobacteriota</taxon>
        <taxon>Stenosarchaea group</taxon>
        <taxon>Halobacteria</taxon>
        <taxon>Halobacteriales</taxon>
        <taxon>Halobacteriaceae</taxon>
        <taxon>Halodesulfurarchaeum</taxon>
    </lineage>
</organism>
<dbReference type="Proteomes" id="UP000186165">
    <property type="component" value="Chromosome"/>
</dbReference>
<evidence type="ECO:0000313" key="9">
    <source>
        <dbReference type="EMBL" id="APE96532.1"/>
    </source>
</evidence>
<accession>A0A1D8S781</accession>
<gene>
    <name evidence="9" type="ORF">HSR6_2104</name>
    <name evidence="8" type="ORF">HTSR_2028</name>
</gene>
<dbReference type="STRING" id="1873524.HSR6_2104"/>
<keyword evidence="6 7" id="KW-0472">Membrane</keyword>
<comment type="similarity">
    <text evidence="2">Belongs to the UPF0104 family.</text>
</comment>
<evidence type="ECO:0000256" key="1">
    <source>
        <dbReference type="ARBA" id="ARBA00004651"/>
    </source>
</evidence>
<dbReference type="KEGG" id="hhsr:HSR6_2104"/>
<feature type="transmembrane region" description="Helical" evidence="7">
    <location>
        <begin position="45"/>
        <end position="64"/>
    </location>
</feature>
<dbReference type="PANTHER" id="PTHR39087:SF2">
    <property type="entry name" value="UPF0104 MEMBRANE PROTEIN MJ1595"/>
    <property type="match status" value="1"/>
</dbReference>
<reference evidence="11" key="2">
    <citation type="submission" date="2016-08" db="EMBL/GenBank/DDBJ databases">
        <title>Discovery of first anaerobic lithoheterotrophic haloarchae widely represented in hypersaline habitats.</title>
        <authorList>
            <person name="Sorokin D.Y."/>
            <person name="Kublanov I.V."/>
            <person name="Roman P."/>
            <person name="Sinninghe Damste J.S."/>
            <person name="Golyshin P.N."/>
            <person name="Rojo D."/>
            <person name="Ciordia S."/>
            <person name="Mena Md.C."/>
            <person name="Ferrer M."/>
            <person name="Smedile F."/>
            <person name="Messina E."/>
            <person name="La Cono V."/>
            <person name="Yakimov M.M."/>
        </authorList>
    </citation>
    <scope>NUCLEOTIDE SEQUENCE [LARGE SCALE GENOMIC DNA]</scope>
    <source>
        <strain evidence="11">HSR6</strain>
    </source>
</reference>
<evidence type="ECO:0000313" key="10">
    <source>
        <dbReference type="Proteomes" id="UP000185608"/>
    </source>
</evidence>